<dbReference type="InterPro" id="IPR036396">
    <property type="entry name" value="Cyt_P450_sf"/>
</dbReference>
<name>A0A9W8IY77_9AGAR</name>
<protein>
    <recommendedName>
        <fullName evidence="14">Cytochrome P450</fullName>
    </recommendedName>
</protein>
<keyword evidence="5 9" id="KW-0479">Metal-binding</keyword>
<dbReference type="EMBL" id="JANBPK010001672">
    <property type="protein sequence ID" value="KAJ2921115.1"/>
    <property type="molecule type" value="Genomic_DNA"/>
</dbReference>
<keyword evidence="4 9" id="KW-0349">Heme</keyword>
<dbReference type="Pfam" id="PF00067">
    <property type="entry name" value="p450"/>
    <property type="match status" value="1"/>
</dbReference>
<dbReference type="GO" id="GO:0020037">
    <property type="term" value="F:heme binding"/>
    <property type="evidence" value="ECO:0007669"/>
    <property type="project" value="InterPro"/>
</dbReference>
<dbReference type="Proteomes" id="UP001140091">
    <property type="component" value="Unassembled WGS sequence"/>
</dbReference>
<dbReference type="InterPro" id="IPR002401">
    <property type="entry name" value="Cyt_P450_E_grp-I"/>
</dbReference>
<comment type="cofactor">
    <cofactor evidence="1 9">
        <name>heme</name>
        <dbReference type="ChEBI" id="CHEBI:30413"/>
    </cofactor>
</comment>
<proteinExistence type="inferred from homology"/>
<feature type="transmembrane region" description="Helical" evidence="11">
    <location>
        <begin position="6"/>
        <end position="27"/>
    </location>
</feature>
<dbReference type="SUPFAM" id="SSF48264">
    <property type="entry name" value="Cytochrome P450"/>
    <property type="match status" value="1"/>
</dbReference>
<dbReference type="PROSITE" id="PS51257">
    <property type="entry name" value="PROKAR_LIPOPROTEIN"/>
    <property type="match status" value="1"/>
</dbReference>
<evidence type="ECO:0000256" key="9">
    <source>
        <dbReference type="PIRSR" id="PIRSR602401-1"/>
    </source>
</evidence>
<evidence type="ECO:0008006" key="14">
    <source>
        <dbReference type="Google" id="ProtNLM"/>
    </source>
</evidence>
<evidence type="ECO:0000313" key="12">
    <source>
        <dbReference type="EMBL" id="KAJ2921115.1"/>
    </source>
</evidence>
<evidence type="ECO:0000256" key="5">
    <source>
        <dbReference type="ARBA" id="ARBA00022723"/>
    </source>
</evidence>
<comment type="pathway">
    <text evidence="2">Secondary metabolite biosynthesis.</text>
</comment>
<evidence type="ECO:0000256" key="3">
    <source>
        <dbReference type="ARBA" id="ARBA00010617"/>
    </source>
</evidence>
<dbReference type="CDD" id="cd11065">
    <property type="entry name" value="CYP64-like"/>
    <property type="match status" value="1"/>
</dbReference>
<dbReference type="GO" id="GO:0004497">
    <property type="term" value="F:monooxygenase activity"/>
    <property type="evidence" value="ECO:0007669"/>
    <property type="project" value="UniProtKB-KW"/>
</dbReference>
<dbReference type="InterPro" id="IPR001128">
    <property type="entry name" value="Cyt_P450"/>
</dbReference>
<evidence type="ECO:0000256" key="1">
    <source>
        <dbReference type="ARBA" id="ARBA00001971"/>
    </source>
</evidence>
<dbReference type="OrthoDB" id="2789670at2759"/>
<organism evidence="12 13">
    <name type="scientific">Candolleomyces eurysporus</name>
    <dbReference type="NCBI Taxonomy" id="2828524"/>
    <lineage>
        <taxon>Eukaryota</taxon>
        <taxon>Fungi</taxon>
        <taxon>Dikarya</taxon>
        <taxon>Basidiomycota</taxon>
        <taxon>Agaricomycotina</taxon>
        <taxon>Agaricomycetes</taxon>
        <taxon>Agaricomycetidae</taxon>
        <taxon>Agaricales</taxon>
        <taxon>Agaricineae</taxon>
        <taxon>Psathyrellaceae</taxon>
        <taxon>Candolleomyces</taxon>
    </lineage>
</organism>
<evidence type="ECO:0000256" key="4">
    <source>
        <dbReference type="ARBA" id="ARBA00022617"/>
    </source>
</evidence>
<dbReference type="PROSITE" id="PS00086">
    <property type="entry name" value="CYTOCHROME_P450"/>
    <property type="match status" value="1"/>
</dbReference>
<dbReference type="PANTHER" id="PTHR46300">
    <property type="entry name" value="P450, PUTATIVE (EUROFUNG)-RELATED-RELATED"/>
    <property type="match status" value="1"/>
</dbReference>
<dbReference type="GO" id="GO:0005506">
    <property type="term" value="F:iron ion binding"/>
    <property type="evidence" value="ECO:0007669"/>
    <property type="project" value="InterPro"/>
</dbReference>
<keyword evidence="13" id="KW-1185">Reference proteome</keyword>
<accession>A0A9W8IY77</accession>
<evidence type="ECO:0000256" key="6">
    <source>
        <dbReference type="ARBA" id="ARBA00023002"/>
    </source>
</evidence>
<keyword evidence="11" id="KW-1133">Transmembrane helix</keyword>
<dbReference type="InterPro" id="IPR017972">
    <property type="entry name" value="Cyt_P450_CS"/>
</dbReference>
<keyword evidence="7 9" id="KW-0408">Iron</keyword>
<feature type="transmembrane region" description="Helical" evidence="11">
    <location>
        <begin position="307"/>
        <end position="332"/>
    </location>
</feature>
<keyword evidence="11" id="KW-0472">Membrane</keyword>
<dbReference type="Gene3D" id="1.10.630.10">
    <property type="entry name" value="Cytochrome P450"/>
    <property type="match status" value="1"/>
</dbReference>
<dbReference type="InterPro" id="IPR050364">
    <property type="entry name" value="Cytochrome_P450_fung"/>
</dbReference>
<keyword evidence="11" id="KW-0812">Transmembrane</keyword>
<evidence type="ECO:0000256" key="8">
    <source>
        <dbReference type="ARBA" id="ARBA00023033"/>
    </source>
</evidence>
<keyword evidence="6 10" id="KW-0560">Oxidoreductase</keyword>
<evidence type="ECO:0000256" key="7">
    <source>
        <dbReference type="ARBA" id="ARBA00023004"/>
    </source>
</evidence>
<keyword evidence="8 10" id="KW-0503">Monooxygenase</keyword>
<dbReference type="PRINTS" id="PR00463">
    <property type="entry name" value="EP450I"/>
</dbReference>
<feature type="binding site" description="axial binding residue" evidence="9">
    <location>
        <position position="454"/>
    </location>
    <ligand>
        <name>heme</name>
        <dbReference type="ChEBI" id="CHEBI:30413"/>
    </ligand>
    <ligandPart>
        <name>Fe</name>
        <dbReference type="ChEBI" id="CHEBI:18248"/>
    </ligandPart>
</feature>
<dbReference type="PANTHER" id="PTHR46300:SF7">
    <property type="entry name" value="P450, PUTATIVE (EUROFUNG)-RELATED"/>
    <property type="match status" value="1"/>
</dbReference>
<dbReference type="GO" id="GO:0016705">
    <property type="term" value="F:oxidoreductase activity, acting on paired donors, with incorporation or reduction of molecular oxygen"/>
    <property type="evidence" value="ECO:0007669"/>
    <property type="project" value="InterPro"/>
</dbReference>
<sequence>MSRPILPLSLGVQLGTLVACALLFWCFRRWLDRKARNPRGLPLPPGPKGLPIVGNLFQLPQKDPWLEYDRMNREYGDLVYLEAVGQPILILGSLEKANEILERKSSKYSDRPVLPALQMIDVAWSFSLFQYGPELRHYRKTFHQYFNANVISRYQPILDEEVTAFLRKLHKSPELFLDHTRDLLGYAIMRIAYGFDDPEVNRGLLHDGETMLKAFVEVSLPGRYLVNDIPILRHVPAWFPGAGFKARFAELAQVSRRMHVDSFERVKTNLENGRRSAHPSMAADLVDKMPNEGNPARSKYNEVAQDVCAVAYAAGADTMISTLFALFLALAMHPEVQEKAQKELDSVIGSGRLPTLNDQKSLPYISAIVKEISRWHTVAPIGLPHVTAEDDEYNGYFIPKGTYVMANSWAILHDPNVYDAPEKFNPDRFMKDGALDPTVRDPGVAVFGYGRRVCPGRWLSDSTLFLVTACFLSVYNVYPPKDDSGNSIPLKIEVAPALVSTPLPFKCNIRLRSSQHAHLF</sequence>
<evidence type="ECO:0000313" key="13">
    <source>
        <dbReference type="Proteomes" id="UP001140091"/>
    </source>
</evidence>
<comment type="similarity">
    <text evidence="3 10">Belongs to the cytochrome P450 family.</text>
</comment>
<reference evidence="12" key="1">
    <citation type="submission" date="2022-06" db="EMBL/GenBank/DDBJ databases">
        <title>Genome Sequence of Candolleomyces eurysporus.</title>
        <authorList>
            <person name="Buettner E."/>
        </authorList>
    </citation>
    <scope>NUCLEOTIDE SEQUENCE</scope>
    <source>
        <strain evidence="12">VTCC 930004</strain>
    </source>
</reference>
<evidence type="ECO:0000256" key="2">
    <source>
        <dbReference type="ARBA" id="ARBA00005179"/>
    </source>
</evidence>
<gene>
    <name evidence="12" type="ORF">H1R20_g15983</name>
</gene>
<evidence type="ECO:0000256" key="11">
    <source>
        <dbReference type="SAM" id="Phobius"/>
    </source>
</evidence>
<dbReference type="AlphaFoldDB" id="A0A9W8IY77"/>
<feature type="non-terminal residue" evidence="12">
    <location>
        <position position="1"/>
    </location>
</feature>
<comment type="caution">
    <text evidence="12">The sequence shown here is derived from an EMBL/GenBank/DDBJ whole genome shotgun (WGS) entry which is preliminary data.</text>
</comment>
<evidence type="ECO:0000256" key="10">
    <source>
        <dbReference type="RuleBase" id="RU000461"/>
    </source>
</evidence>